<feature type="domain" description="MRN complex-interacting protein N-terminal" evidence="1">
    <location>
        <begin position="8"/>
        <end position="67"/>
    </location>
</feature>
<dbReference type="Pfam" id="PF15749">
    <property type="entry name" value="MRNIP"/>
    <property type="match status" value="1"/>
</dbReference>
<dbReference type="InParanoid" id="A0A674NA17"/>
<reference evidence="2" key="3">
    <citation type="submission" date="2025-09" db="UniProtKB">
        <authorList>
            <consortium name="Ensembl"/>
        </authorList>
    </citation>
    <scope>IDENTIFICATION</scope>
</reference>
<proteinExistence type="predicted"/>
<evidence type="ECO:0000259" key="1">
    <source>
        <dbReference type="Pfam" id="PF15749"/>
    </source>
</evidence>
<dbReference type="Proteomes" id="UP000005226">
    <property type="component" value="Unplaced"/>
</dbReference>
<dbReference type="InterPro" id="IPR049472">
    <property type="entry name" value="MRNIP_N"/>
</dbReference>
<dbReference type="Ensembl" id="ENSTRUT00000073533.1">
    <property type="protein sequence ID" value="ENSTRUP00000070071.1"/>
    <property type="gene ID" value="ENSTRUG00000031618.1"/>
</dbReference>
<evidence type="ECO:0000313" key="2">
    <source>
        <dbReference type="Ensembl" id="ENSTRUP00000070071.1"/>
    </source>
</evidence>
<accession>A0A674NA17</accession>
<evidence type="ECO:0000313" key="3">
    <source>
        <dbReference type="Proteomes" id="UP000005226"/>
    </source>
</evidence>
<name>A0A674NA17_TAKRU</name>
<keyword evidence="3" id="KW-1185">Reference proteome</keyword>
<organism evidence="2 3">
    <name type="scientific">Takifugu rubripes</name>
    <name type="common">Japanese pufferfish</name>
    <name type="synonym">Fugu rubripes</name>
    <dbReference type="NCBI Taxonomy" id="31033"/>
    <lineage>
        <taxon>Eukaryota</taxon>
        <taxon>Metazoa</taxon>
        <taxon>Chordata</taxon>
        <taxon>Craniata</taxon>
        <taxon>Vertebrata</taxon>
        <taxon>Euteleostomi</taxon>
        <taxon>Actinopterygii</taxon>
        <taxon>Neopterygii</taxon>
        <taxon>Teleostei</taxon>
        <taxon>Neoteleostei</taxon>
        <taxon>Acanthomorphata</taxon>
        <taxon>Eupercaria</taxon>
        <taxon>Tetraodontiformes</taxon>
        <taxon>Tetradontoidea</taxon>
        <taxon>Tetraodontidae</taxon>
        <taxon>Takifugu</taxon>
    </lineage>
</organism>
<dbReference type="AlphaFoldDB" id="A0A674NA17"/>
<reference evidence="2" key="1">
    <citation type="journal article" date="2011" name="Genome Biol. Evol.">
        <title>Integration of the genetic map and genome assembly of fugu facilitates insights into distinct features of genome evolution in teleosts and mammals.</title>
        <authorList>
            <person name="Kai W."/>
            <person name="Kikuchi K."/>
            <person name="Tohari S."/>
            <person name="Chew A.K."/>
            <person name="Tay A."/>
            <person name="Fujiwara A."/>
            <person name="Hosoya S."/>
            <person name="Suetake H."/>
            <person name="Naruse K."/>
            <person name="Brenner S."/>
            <person name="Suzuki Y."/>
            <person name="Venkatesh B."/>
        </authorList>
    </citation>
    <scope>NUCLEOTIDE SEQUENCE [LARGE SCALE GENOMIC DNA]</scope>
</reference>
<reference evidence="2" key="2">
    <citation type="submission" date="2025-08" db="UniProtKB">
        <authorList>
            <consortium name="Ensembl"/>
        </authorList>
    </citation>
    <scope>IDENTIFICATION</scope>
</reference>
<sequence length="74" mass="8826">KCIVLYRIRVRGLGLRWECQFAAEDQQQIQNQRFTCVQEFGRGSSRDCRHHVQKLNSMRGAVMQEEESNPWSLW</sequence>
<protein>
    <recommendedName>
        <fullName evidence="1">MRN complex-interacting protein N-terminal domain-containing protein</fullName>
    </recommendedName>
</protein>
<dbReference type="GeneTree" id="ENSGT00940000177214"/>